<comment type="caution">
    <text evidence="1">The sequence shown here is derived from an EMBL/GenBank/DDBJ whole genome shotgun (WGS) entry which is preliminary data.</text>
</comment>
<proteinExistence type="predicted"/>
<accession>X0SFQ5</accession>
<name>X0SFQ5_9ZZZZ</name>
<dbReference type="EMBL" id="BARS01008513">
    <property type="protein sequence ID" value="GAF79873.1"/>
    <property type="molecule type" value="Genomic_DNA"/>
</dbReference>
<protein>
    <submittedName>
        <fullName evidence="1">Uncharacterized protein</fullName>
    </submittedName>
</protein>
<organism evidence="1">
    <name type="scientific">marine sediment metagenome</name>
    <dbReference type="NCBI Taxonomy" id="412755"/>
    <lineage>
        <taxon>unclassified sequences</taxon>
        <taxon>metagenomes</taxon>
        <taxon>ecological metagenomes</taxon>
    </lineage>
</organism>
<gene>
    <name evidence="1" type="ORF">S01H1_16213</name>
</gene>
<evidence type="ECO:0000313" key="1">
    <source>
        <dbReference type="EMBL" id="GAF79873.1"/>
    </source>
</evidence>
<dbReference type="AlphaFoldDB" id="X0SFQ5"/>
<sequence>MLDMKRTLLIAVALAAIMATSAAFGMAQEQHRGMFDIEIPVAEGSWIDEHLPDPRFGFTYGALGRSDVRPDFAQTATTEFIYFGREGSPWASIDGGVYFDEEKVHGPVGGAYCYLSGLKGKSIRIADALLNLKVGVTVGYDWDQQAAWVGVGGQWLGISIGKRSR</sequence>
<reference evidence="1" key="1">
    <citation type="journal article" date="2014" name="Front. Microbiol.">
        <title>High frequency of phylogenetically diverse reductive dehalogenase-homologous genes in deep subseafloor sedimentary metagenomes.</title>
        <authorList>
            <person name="Kawai M."/>
            <person name="Futagami T."/>
            <person name="Toyoda A."/>
            <person name="Takaki Y."/>
            <person name="Nishi S."/>
            <person name="Hori S."/>
            <person name="Arai W."/>
            <person name="Tsubouchi T."/>
            <person name="Morono Y."/>
            <person name="Uchiyama I."/>
            <person name="Ito T."/>
            <person name="Fujiyama A."/>
            <person name="Inagaki F."/>
            <person name="Takami H."/>
        </authorList>
    </citation>
    <scope>NUCLEOTIDE SEQUENCE</scope>
    <source>
        <strain evidence="1">Expedition CK06-06</strain>
    </source>
</reference>